<evidence type="ECO:0000256" key="2">
    <source>
        <dbReference type="ARBA" id="ARBA00022679"/>
    </source>
</evidence>
<comment type="caution">
    <text evidence="6">The sequence shown here is derived from an EMBL/GenBank/DDBJ whole genome shotgun (WGS) entry which is preliminary data.</text>
</comment>
<feature type="region of interest" description="Disordered" evidence="4">
    <location>
        <begin position="29"/>
        <end position="85"/>
    </location>
</feature>
<dbReference type="InterPro" id="IPR029058">
    <property type="entry name" value="AB_hydrolase_fold"/>
</dbReference>
<dbReference type="Pfam" id="PF03982">
    <property type="entry name" value="DAGAT"/>
    <property type="match status" value="1"/>
</dbReference>
<name>A0A176WID5_MARPO</name>
<evidence type="ECO:0000313" key="7">
    <source>
        <dbReference type="Proteomes" id="UP000077202"/>
    </source>
</evidence>
<reference evidence="6" key="1">
    <citation type="submission" date="2016-03" db="EMBL/GenBank/DDBJ databases">
        <title>Mechanisms controlling the formation of the plant cell surface in tip-growing cells are functionally conserved among land plants.</title>
        <authorList>
            <person name="Honkanen S."/>
            <person name="Jones V.A."/>
            <person name="Morieri G."/>
            <person name="Champion C."/>
            <person name="Hetherington A.J."/>
            <person name="Kelly S."/>
            <person name="Saint-Marcoux D."/>
            <person name="Proust H."/>
            <person name="Prescott H."/>
            <person name="Dolan L."/>
        </authorList>
    </citation>
    <scope>NUCLEOTIDE SEQUENCE [LARGE SCALE GENOMIC DNA]</scope>
    <source>
        <tissue evidence="6">Whole gametophyte</tissue>
    </source>
</reference>
<evidence type="ECO:0000259" key="5">
    <source>
        <dbReference type="SMART" id="SM00563"/>
    </source>
</evidence>
<dbReference type="SMART" id="SM00563">
    <property type="entry name" value="PlsC"/>
    <property type="match status" value="1"/>
</dbReference>
<dbReference type="GO" id="GO:0019432">
    <property type="term" value="P:triglyceride biosynthetic process"/>
    <property type="evidence" value="ECO:0007669"/>
    <property type="project" value="UniProtKB-ARBA"/>
</dbReference>
<gene>
    <name evidence="6" type="ORF">AXG93_673s1450</name>
</gene>
<dbReference type="CDD" id="cd07987">
    <property type="entry name" value="LPLAT_MGAT-like"/>
    <property type="match status" value="1"/>
</dbReference>
<keyword evidence="7" id="KW-1185">Reference proteome</keyword>
<sequence length="891" mass="98857">MEKSRRANRCRASFVRSLPSVHGLCLRAGPTSIASQRSRTKKLDAREERREGTWRGHGAISSKKDRESERQEAASSAPYGAGANGRRESALIAGVAPGERLQTIASFAAASRSLGRASERHDDADPDVVQREPHNSVRSARLKPDTVKAYIDGSSREFCPNGTSRDCRHTAKPTSELAFSTILRTNLKGSSTKTRCIRRKPHKSERDGAGAAQHTSYVGSNCRHFVSPEGDFAKRRVNRAIRGVATEAGQVEVEVLEKQMRSTPQEVVQESTYLDTAGKTKLISVQDYMEQVPDFLKNDNGPPRWFCSLDAKGYPKDAPLLLFIPGMDSMGLGLLLHQRKLARLFEVRCLHIPLQDRTSFVGLVEFVEKVVKEESAKRPGPIYLLGESFGGSMCLTIAARNPKLDIVLVLVNPATSFGSSQLQPLIPLLPIAPPEVFRLLPFALSFTMGDPVKMASASVDSTLPIWEKLPKLAHALTSLLPTLPTIADLMPRETLAWKIKLLSDGAKYANSRLHAVKADILLLVSGKDQMLPSVDEARRLKEILPQTKIRLFKDSGHTLLLEEGVEVASLIKATNTLRHSKKFDPIRDFRPPQQDEIELTRNTSIRTVRQIFSPIFLSATEDGRIRRGLPKLTEGKPLLFVGNHTFIGFDLGMIVDEFLKNKGILLRGLAHPVMSIENQDLQEPGGGDLFRLFGTVPVNGNNLYRLLSRGEAALLYPGGVREALKRKGEQYQLIWSERAEFVRTAVRHGATIIPFAAVGGDDIVEIVLDQDELLGVPFLGDYLRKSASAFPAARMNATGEVANETFVFPLAYPKIPPRMYFLFQQPITTEGMIDSINDRDAMNDLYLKVKDEVESGLDYLQQKRNADPYKEFGPRVLYEATNDSQAPTFDY</sequence>
<dbReference type="PANTHER" id="PTHR22753:SF14">
    <property type="entry name" value="MONOACYLGLYCEROL_DIACYLGLYCEROL O-ACYLTRANSFERASE"/>
    <property type="match status" value="1"/>
</dbReference>
<evidence type="ECO:0000256" key="3">
    <source>
        <dbReference type="ARBA" id="ARBA00023315"/>
    </source>
</evidence>
<feature type="compositionally biased region" description="Basic and acidic residues" evidence="4">
    <location>
        <begin position="41"/>
        <end position="54"/>
    </location>
</feature>
<dbReference type="Pfam" id="PF12697">
    <property type="entry name" value="Abhydrolase_6"/>
    <property type="match status" value="1"/>
</dbReference>
<feature type="domain" description="Phospholipid/glycerol acyltransferase" evidence="5">
    <location>
        <begin position="638"/>
        <end position="760"/>
    </location>
</feature>
<protein>
    <recommendedName>
        <fullName evidence="5">Phospholipid/glycerol acyltransferase domain-containing protein</fullName>
    </recommendedName>
</protein>
<evidence type="ECO:0000256" key="1">
    <source>
        <dbReference type="ARBA" id="ARBA00005420"/>
    </source>
</evidence>
<dbReference type="PANTHER" id="PTHR22753">
    <property type="entry name" value="TRANSMEMBRANE PROTEIN 68"/>
    <property type="match status" value="1"/>
</dbReference>
<dbReference type="InterPro" id="IPR000073">
    <property type="entry name" value="AB_hydrolase_1"/>
</dbReference>
<keyword evidence="2" id="KW-0808">Transferase</keyword>
<dbReference type="AlphaFoldDB" id="A0A176WID5"/>
<dbReference type="InterPro" id="IPR002123">
    <property type="entry name" value="Plipid/glycerol_acylTrfase"/>
</dbReference>
<dbReference type="Gene3D" id="3.40.50.1820">
    <property type="entry name" value="alpha/beta hydrolase"/>
    <property type="match status" value="1"/>
</dbReference>
<evidence type="ECO:0000313" key="6">
    <source>
        <dbReference type="EMBL" id="OAE32968.1"/>
    </source>
</evidence>
<evidence type="ECO:0000256" key="4">
    <source>
        <dbReference type="SAM" id="MobiDB-lite"/>
    </source>
</evidence>
<organism evidence="6 7">
    <name type="scientific">Marchantia polymorpha subsp. ruderalis</name>
    <dbReference type="NCBI Taxonomy" id="1480154"/>
    <lineage>
        <taxon>Eukaryota</taxon>
        <taxon>Viridiplantae</taxon>
        <taxon>Streptophyta</taxon>
        <taxon>Embryophyta</taxon>
        <taxon>Marchantiophyta</taxon>
        <taxon>Marchantiopsida</taxon>
        <taxon>Marchantiidae</taxon>
        <taxon>Marchantiales</taxon>
        <taxon>Marchantiaceae</taxon>
        <taxon>Marchantia</taxon>
    </lineage>
</organism>
<accession>A0A176WID5</accession>
<comment type="similarity">
    <text evidence="1">Belongs to the diacylglycerol acyltransferase family.</text>
</comment>
<dbReference type="GO" id="GO:0004144">
    <property type="term" value="F:diacylglycerol O-acyltransferase activity"/>
    <property type="evidence" value="ECO:0007669"/>
    <property type="project" value="UniProtKB-ARBA"/>
</dbReference>
<dbReference type="InterPro" id="IPR007130">
    <property type="entry name" value="DAGAT"/>
</dbReference>
<dbReference type="Proteomes" id="UP000077202">
    <property type="component" value="Unassembled WGS sequence"/>
</dbReference>
<dbReference type="EMBL" id="LVLJ01000698">
    <property type="protein sequence ID" value="OAE32968.1"/>
    <property type="molecule type" value="Genomic_DNA"/>
</dbReference>
<proteinExistence type="inferred from homology"/>
<feature type="region of interest" description="Disordered" evidence="4">
    <location>
        <begin position="190"/>
        <end position="214"/>
    </location>
</feature>
<keyword evidence="3" id="KW-0012">Acyltransferase</keyword>
<feature type="compositionally biased region" description="Basic and acidic residues" evidence="4">
    <location>
        <begin position="117"/>
        <end position="135"/>
    </location>
</feature>
<dbReference type="SUPFAM" id="SSF53474">
    <property type="entry name" value="alpha/beta-Hydrolases"/>
    <property type="match status" value="1"/>
</dbReference>
<feature type="region of interest" description="Disordered" evidence="4">
    <location>
        <begin position="115"/>
        <end position="137"/>
    </location>
</feature>
<feature type="compositionally biased region" description="Basic and acidic residues" evidence="4">
    <location>
        <begin position="62"/>
        <end position="72"/>
    </location>
</feature>
<dbReference type="GO" id="GO:0016020">
    <property type="term" value="C:membrane"/>
    <property type="evidence" value="ECO:0007669"/>
    <property type="project" value="TreeGrafter"/>
</dbReference>